<dbReference type="Proteomes" id="UP000093482">
    <property type="component" value="Unassembled WGS sequence"/>
</dbReference>
<proteinExistence type="predicted"/>
<protein>
    <submittedName>
        <fullName evidence="1">Uncharacterized protein</fullName>
    </submittedName>
</protein>
<comment type="caution">
    <text evidence="1">The sequence shown here is derived from an EMBL/GenBank/DDBJ whole genome shotgun (WGS) entry which is preliminary data.</text>
</comment>
<reference evidence="1 2" key="1">
    <citation type="submission" date="2016-07" db="EMBL/GenBank/DDBJ databases">
        <title>Caryophanon latum genome sequencing.</title>
        <authorList>
            <person name="Verma A."/>
            <person name="Pal Y."/>
            <person name="Krishnamurthi S."/>
        </authorList>
    </citation>
    <scope>NUCLEOTIDE SEQUENCE [LARGE SCALE GENOMIC DNA]</scope>
    <source>
        <strain evidence="1 2">DSM 14151</strain>
    </source>
</reference>
<evidence type="ECO:0000313" key="1">
    <source>
        <dbReference type="EMBL" id="OCS91053.1"/>
    </source>
</evidence>
<sequence>MNFKCSILTCIVLIKIQKTYIEKTACIIDVPVFNVNETSQLSHDETFLAARRIYNVRFNGQNEKERLL</sequence>
<name>A0A1C0YV60_9BACL</name>
<evidence type="ECO:0000313" key="2">
    <source>
        <dbReference type="Proteomes" id="UP000093482"/>
    </source>
</evidence>
<accession>A0A1C0YV60</accession>
<keyword evidence="2" id="KW-1185">Reference proteome</keyword>
<gene>
    <name evidence="1" type="ORF">A6K76_09930</name>
</gene>
<organism evidence="1 2">
    <name type="scientific">Caryophanon latum</name>
    <dbReference type="NCBI Taxonomy" id="33977"/>
    <lineage>
        <taxon>Bacteria</taxon>
        <taxon>Bacillati</taxon>
        <taxon>Bacillota</taxon>
        <taxon>Bacilli</taxon>
        <taxon>Bacillales</taxon>
        <taxon>Caryophanaceae</taxon>
        <taxon>Caryophanon</taxon>
    </lineage>
</organism>
<dbReference type="EMBL" id="MATO01000031">
    <property type="protein sequence ID" value="OCS91053.1"/>
    <property type="molecule type" value="Genomic_DNA"/>
</dbReference>
<dbReference type="AlphaFoldDB" id="A0A1C0YV60"/>